<dbReference type="InterPro" id="IPR032710">
    <property type="entry name" value="NTF2-like_dom_sf"/>
</dbReference>
<organism evidence="2 3">
    <name type="scientific">Streptomyces luteolus</name>
    <dbReference type="NCBI Taxonomy" id="3043615"/>
    <lineage>
        <taxon>Bacteria</taxon>
        <taxon>Bacillati</taxon>
        <taxon>Actinomycetota</taxon>
        <taxon>Actinomycetes</taxon>
        <taxon>Kitasatosporales</taxon>
        <taxon>Streptomycetaceae</taxon>
        <taxon>Streptomyces</taxon>
    </lineage>
</organism>
<dbReference type="Proteomes" id="UP001237105">
    <property type="component" value="Unassembled WGS sequence"/>
</dbReference>
<feature type="domain" description="SnoaL-like" evidence="1">
    <location>
        <begin position="16"/>
        <end position="124"/>
    </location>
</feature>
<name>A0ABT6T2K7_9ACTN</name>
<comment type="caution">
    <text evidence="2">The sequence shown here is derived from an EMBL/GenBank/DDBJ whole genome shotgun (WGS) entry which is preliminary data.</text>
</comment>
<gene>
    <name evidence="2" type="ORF">QIT00_26700</name>
</gene>
<dbReference type="RefSeq" id="WP_282537960.1">
    <property type="nucleotide sequence ID" value="NZ_JASCIS010000032.1"/>
</dbReference>
<dbReference type="Pfam" id="PF12680">
    <property type="entry name" value="SnoaL_2"/>
    <property type="match status" value="1"/>
</dbReference>
<accession>A0ABT6T2K7</accession>
<dbReference type="Gene3D" id="3.10.450.50">
    <property type="match status" value="1"/>
</dbReference>
<dbReference type="SUPFAM" id="SSF54427">
    <property type="entry name" value="NTF2-like"/>
    <property type="match status" value="1"/>
</dbReference>
<dbReference type="InterPro" id="IPR037401">
    <property type="entry name" value="SnoaL-like"/>
</dbReference>
<sequence>MSGTTNGGAAGVEERIRAAYDAFHRRDIDAILSYFSSDVVWVHPDGMELAGLGGAKHGHAGMREFLGRVPQVLGGMVLDPHEFLVSGDRVIVLGDREVTSREGRKETLRFVQTWTLGEDGLAVHFEDYFDTVEMFRLIDPESVRAPIPGAAG</sequence>
<protein>
    <submittedName>
        <fullName evidence="2">Nuclear transport factor 2 family protein</fullName>
    </submittedName>
</protein>
<proteinExistence type="predicted"/>
<reference evidence="2 3" key="1">
    <citation type="submission" date="2023-05" db="EMBL/GenBank/DDBJ databases">
        <title>Draft genome sequence of Streptomyces sp. B-S-A12 isolated from a cave soil in Thailand.</title>
        <authorList>
            <person name="Chamroensaksri N."/>
            <person name="Muangham S."/>
        </authorList>
    </citation>
    <scope>NUCLEOTIDE SEQUENCE [LARGE SCALE GENOMIC DNA]</scope>
    <source>
        <strain evidence="2 3">B-S-A12</strain>
    </source>
</reference>
<dbReference type="PANTHER" id="PTHR41252:SF1">
    <property type="entry name" value="BLR2505 PROTEIN"/>
    <property type="match status" value="1"/>
</dbReference>
<evidence type="ECO:0000313" key="2">
    <source>
        <dbReference type="EMBL" id="MDI3422098.1"/>
    </source>
</evidence>
<evidence type="ECO:0000259" key="1">
    <source>
        <dbReference type="Pfam" id="PF12680"/>
    </source>
</evidence>
<dbReference type="EMBL" id="JASCIS010000032">
    <property type="protein sequence ID" value="MDI3422098.1"/>
    <property type="molecule type" value="Genomic_DNA"/>
</dbReference>
<dbReference type="PANTHER" id="PTHR41252">
    <property type="entry name" value="BLR2505 PROTEIN"/>
    <property type="match status" value="1"/>
</dbReference>
<keyword evidence="3" id="KW-1185">Reference proteome</keyword>
<evidence type="ECO:0000313" key="3">
    <source>
        <dbReference type="Proteomes" id="UP001237105"/>
    </source>
</evidence>